<accession>A0AAP0F626</accession>
<proteinExistence type="predicted"/>
<keyword evidence="2" id="KW-1185">Reference proteome</keyword>
<name>A0AAP0F626_9MAGN</name>
<sequence>MRSFFGMHLSIPASIENPNGDVPSYKSGSFQADKEGTELQRELQMLKKQSVLSNMFAEYVNEAVQLLQENFPPDMFQGFSRTDLKEVVLDFVPEMKSIRMAIT</sequence>
<comment type="caution">
    <text evidence="1">The sequence shown here is derived from an EMBL/GenBank/DDBJ whole genome shotgun (WGS) entry which is preliminary data.</text>
</comment>
<protein>
    <submittedName>
        <fullName evidence="1">Uncharacterized protein</fullName>
    </submittedName>
</protein>
<dbReference type="EMBL" id="JBBNAG010000009">
    <property type="protein sequence ID" value="KAK9105431.1"/>
    <property type="molecule type" value="Genomic_DNA"/>
</dbReference>
<organism evidence="1 2">
    <name type="scientific">Stephania cephalantha</name>
    <dbReference type="NCBI Taxonomy" id="152367"/>
    <lineage>
        <taxon>Eukaryota</taxon>
        <taxon>Viridiplantae</taxon>
        <taxon>Streptophyta</taxon>
        <taxon>Embryophyta</taxon>
        <taxon>Tracheophyta</taxon>
        <taxon>Spermatophyta</taxon>
        <taxon>Magnoliopsida</taxon>
        <taxon>Ranunculales</taxon>
        <taxon>Menispermaceae</taxon>
        <taxon>Menispermoideae</taxon>
        <taxon>Cissampelideae</taxon>
        <taxon>Stephania</taxon>
    </lineage>
</organism>
<dbReference type="Proteomes" id="UP001419268">
    <property type="component" value="Unassembled WGS sequence"/>
</dbReference>
<evidence type="ECO:0000313" key="2">
    <source>
        <dbReference type="Proteomes" id="UP001419268"/>
    </source>
</evidence>
<dbReference type="AlphaFoldDB" id="A0AAP0F626"/>
<gene>
    <name evidence="1" type="ORF">Scep_022275</name>
</gene>
<evidence type="ECO:0000313" key="1">
    <source>
        <dbReference type="EMBL" id="KAK9105431.1"/>
    </source>
</evidence>
<reference evidence="1 2" key="1">
    <citation type="submission" date="2024-01" db="EMBL/GenBank/DDBJ databases">
        <title>Genome assemblies of Stephania.</title>
        <authorList>
            <person name="Yang L."/>
        </authorList>
    </citation>
    <scope>NUCLEOTIDE SEQUENCE [LARGE SCALE GENOMIC DNA]</scope>
    <source>
        <strain evidence="1">JXDWG</strain>
        <tissue evidence="1">Leaf</tissue>
    </source>
</reference>